<feature type="chain" id="PRO_5028953625" evidence="1">
    <location>
        <begin position="26"/>
        <end position="222"/>
    </location>
</feature>
<feature type="signal peptide" evidence="1">
    <location>
        <begin position="1"/>
        <end position="25"/>
    </location>
</feature>
<dbReference type="RefSeq" id="WP_182461808.1">
    <property type="nucleotide sequence ID" value="NZ_CP059732.1"/>
</dbReference>
<sequence length="222" mass="24790">MVSILKKLLLSGLLMLMVVVSTVGQDQTIESKEAAYARVVTERAAKIVATLGLTNSQVAERVKTEIAQQYLSLNDIQENRKEALAKLTEPVQKEALETETATKLTALHKDYLTKLSHDLTTQQVDMVKDGMTYGVLPITYKGYQAMLPDLTDAQKTQILAYLTEARERAMDEGTSEKKHAMFGKYKGRINNYLSAAGIDMKKASKEWEERIAKEKEAGKSKE</sequence>
<keyword evidence="1" id="KW-0732">Signal</keyword>
<organism evidence="2 3">
    <name type="scientific">Spirosoma foliorum</name>
    <dbReference type="NCBI Taxonomy" id="2710596"/>
    <lineage>
        <taxon>Bacteria</taxon>
        <taxon>Pseudomonadati</taxon>
        <taxon>Bacteroidota</taxon>
        <taxon>Cytophagia</taxon>
        <taxon>Cytophagales</taxon>
        <taxon>Cytophagaceae</taxon>
        <taxon>Spirosoma</taxon>
    </lineage>
</organism>
<protein>
    <submittedName>
        <fullName evidence="2">DUF3826 domain-containing protein</fullName>
    </submittedName>
</protein>
<dbReference type="Pfam" id="PF12875">
    <property type="entry name" value="DUF3826"/>
    <property type="match status" value="1"/>
</dbReference>
<reference evidence="2 3" key="1">
    <citation type="submission" date="2020-07" db="EMBL/GenBank/DDBJ databases">
        <title>Spirosoma foliorum sp. nov., isolated from the leaves on the Nejang mountain Korea, Republic of.</title>
        <authorList>
            <person name="Ho H."/>
            <person name="Lee Y.-J."/>
            <person name="Nurcahyanto D.-A."/>
            <person name="Kim S.-G."/>
        </authorList>
    </citation>
    <scope>NUCLEOTIDE SEQUENCE [LARGE SCALE GENOMIC DNA]</scope>
    <source>
        <strain evidence="2 3">PL0136</strain>
    </source>
</reference>
<keyword evidence="3" id="KW-1185">Reference proteome</keyword>
<evidence type="ECO:0000256" key="1">
    <source>
        <dbReference type="SAM" id="SignalP"/>
    </source>
</evidence>
<dbReference type="EMBL" id="CP059732">
    <property type="protein sequence ID" value="QMW04526.1"/>
    <property type="molecule type" value="Genomic_DNA"/>
</dbReference>
<evidence type="ECO:0000313" key="2">
    <source>
        <dbReference type="EMBL" id="QMW04526.1"/>
    </source>
</evidence>
<evidence type="ECO:0000313" key="3">
    <source>
        <dbReference type="Proteomes" id="UP000515369"/>
    </source>
</evidence>
<gene>
    <name evidence="2" type="ORF">H3H32_06180</name>
</gene>
<dbReference type="AlphaFoldDB" id="A0A7G5H084"/>
<dbReference type="Proteomes" id="UP000515369">
    <property type="component" value="Chromosome"/>
</dbReference>
<name>A0A7G5H084_9BACT</name>
<dbReference type="KEGG" id="sfol:H3H32_06180"/>
<dbReference type="InterPro" id="IPR024284">
    <property type="entry name" value="DUF3826"/>
</dbReference>
<accession>A0A7G5H084</accession>
<proteinExistence type="predicted"/>